<sequence length="94" mass="10470">MTVIRLVRFVDVVNDTPKNSVSAHIYLCNVISCKLALSNKLFLMPLTAVAFSSQATANLIHPSQADFVHAFPERNRPACLNKDQSAQVFELILR</sequence>
<dbReference type="Proteomes" id="UP000234855">
    <property type="component" value="Unassembled WGS sequence"/>
</dbReference>
<name>A0A2N5IUE7_9BIFI</name>
<dbReference type="AlphaFoldDB" id="A0A2N5IUE7"/>
<organism evidence="1 2">
    <name type="scientific">Bifidobacterium imperatoris</name>
    <dbReference type="NCBI Taxonomy" id="2020965"/>
    <lineage>
        <taxon>Bacteria</taxon>
        <taxon>Bacillati</taxon>
        <taxon>Actinomycetota</taxon>
        <taxon>Actinomycetes</taxon>
        <taxon>Bifidobacteriales</taxon>
        <taxon>Bifidobacteriaceae</taxon>
        <taxon>Bifidobacterium</taxon>
    </lineage>
</organism>
<dbReference type="EMBL" id="NMWV01000005">
    <property type="protein sequence ID" value="PLS25593.1"/>
    <property type="molecule type" value="Genomic_DNA"/>
</dbReference>
<gene>
    <name evidence="1" type="ORF">Tam1G_0417</name>
</gene>
<evidence type="ECO:0000313" key="2">
    <source>
        <dbReference type="Proteomes" id="UP000234855"/>
    </source>
</evidence>
<reference evidence="1 2" key="1">
    <citation type="submission" date="2017-07" db="EMBL/GenBank/DDBJ databases">
        <title>Bifidobacterium novel species.</title>
        <authorList>
            <person name="Lugli G.A."/>
            <person name="Milani C."/>
            <person name="Duranti S."/>
            <person name="Mangifesta M."/>
        </authorList>
    </citation>
    <scope>NUCLEOTIDE SEQUENCE [LARGE SCALE GENOMIC DNA]</scope>
    <source>
        <strain evidence="1 2">45</strain>
    </source>
</reference>
<accession>A0A2N5IUE7</accession>
<proteinExistence type="predicted"/>
<evidence type="ECO:0000313" key="1">
    <source>
        <dbReference type="EMBL" id="PLS25593.1"/>
    </source>
</evidence>
<protein>
    <submittedName>
        <fullName evidence="1">Uncharacterized protein</fullName>
    </submittedName>
</protein>
<comment type="caution">
    <text evidence="1">The sequence shown here is derived from an EMBL/GenBank/DDBJ whole genome shotgun (WGS) entry which is preliminary data.</text>
</comment>